<dbReference type="KEGG" id="sfc:Spiaf_2470"/>
<feature type="transmembrane region" description="Helical" evidence="13">
    <location>
        <begin position="109"/>
        <end position="131"/>
    </location>
</feature>
<comment type="subcellular location">
    <subcellularLocation>
        <location evidence="2">Membrane</location>
        <topology evidence="2">Multi-pass membrane protein</topology>
    </subcellularLocation>
</comment>
<evidence type="ECO:0000256" key="7">
    <source>
        <dbReference type="ARBA" id="ARBA00022827"/>
    </source>
</evidence>
<keyword evidence="10" id="KW-0408">Iron</keyword>
<dbReference type="AlphaFoldDB" id="H9ULV8"/>
<evidence type="ECO:0000313" key="16">
    <source>
        <dbReference type="Proteomes" id="UP000007383"/>
    </source>
</evidence>
<feature type="transmembrane region" description="Helical" evidence="13">
    <location>
        <begin position="75"/>
        <end position="97"/>
    </location>
</feature>
<dbReference type="HOGENOM" id="CLU_003827_19_2_12"/>
<dbReference type="Gene3D" id="3.40.50.80">
    <property type="entry name" value="Nucleotide-binding domain of ferredoxin-NADP reductase (FNR) module"/>
    <property type="match status" value="1"/>
</dbReference>
<dbReference type="Proteomes" id="UP000007383">
    <property type="component" value="Chromosome"/>
</dbReference>
<dbReference type="Gene3D" id="2.40.30.10">
    <property type="entry name" value="Translation factors"/>
    <property type="match status" value="1"/>
</dbReference>
<dbReference type="PANTHER" id="PTHR47354">
    <property type="entry name" value="NADH OXIDOREDUCTASE HCR"/>
    <property type="match status" value="1"/>
</dbReference>
<keyword evidence="7" id="KW-0274">FAD</keyword>
<dbReference type="STRING" id="889378.Spiaf_2470"/>
<protein>
    <submittedName>
        <fullName evidence="15">Putative ferric reductase</fullName>
    </submittedName>
</protein>
<gene>
    <name evidence="15" type="ordered locus">Spiaf_2470</name>
</gene>
<keyword evidence="11" id="KW-0411">Iron-sulfur</keyword>
<keyword evidence="9" id="KW-0560">Oxidoreductase</keyword>
<keyword evidence="12 13" id="KW-0472">Membrane</keyword>
<dbReference type="PROSITE" id="PS51384">
    <property type="entry name" value="FAD_FR"/>
    <property type="match status" value="1"/>
</dbReference>
<keyword evidence="6" id="KW-0479">Metal-binding</keyword>
<dbReference type="RefSeq" id="WP_014456483.1">
    <property type="nucleotide sequence ID" value="NC_017098.1"/>
</dbReference>
<dbReference type="InterPro" id="IPR001433">
    <property type="entry name" value="OxRdtase_FAD/NAD-bd"/>
</dbReference>
<evidence type="ECO:0000256" key="12">
    <source>
        <dbReference type="ARBA" id="ARBA00023136"/>
    </source>
</evidence>
<evidence type="ECO:0000256" key="3">
    <source>
        <dbReference type="ARBA" id="ARBA00022630"/>
    </source>
</evidence>
<dbReference type="InterPro" id="IPR017927">
    <property type="entry name" value="FAD-bd_FR_type"/>
</dbReference>
<dbReference type="InterPro" id="IPR013112">
    <property type="entry name" value="FAD-bd_8"/>
</dbReference>
<dbReference type="GO" id="GO:0050660">
    <property type="term" value="F:flavin adenine dinucleotide binding"/>
    <property type="evidence" value="ECO:0007669"/>
    <property type="project" value="TreeGrafter"/>
</dbReference>
<evidence type="ECO:0000256" key="2">
    <source>
        <dbReference type="ARBA" id="ARBA00004141"/>
    </source>
</evidence>
<dbReference type="OrthoDB" id="573132at2"/>
<dbReference type="Pfam" id="PF00175">
    <property type="entry name" value="NAD_binding_1"/>
    <property type="match status" value="1"/>
</dbReference>
<dbReference type="GO" id="GO:0016491">
    <property type="term" value="F:oxidoreductase activity"/>
    <property type="evidence" value="ECO:0007669"/>
    <property type="project" value="UniProtKB-KW"/>
</dbReference>
<evidence type="ECO:0000256" key="11">
    <source>
        <dbReference type="ARBA" id="ARBA00023014"/>
    </source>
</evidence>
<comment type="cofactor">
    <cofactor evidence="1">
        <name>FAD</name>
        <dbReference type="ChEBI" id="CHEBI:57692"/>
    </cofactor>
</comment>
<dbReference type="GO" id="GO:0016020">
    <property type="term" value="C:membrane"/>
    <property type="evidence" value="ECO:0007669"/>
    <property type="project" value="UniProtKB-SubCell"/>
</dbReference>
<keyword evidence="16" id="KW-1185">Reference proteome</keyword>
<evidence type="ECO:0000313" key="15">
    <source>
        <dbReference type="EMBL" id="AFG38501.1"/>
    </source>
</evidence>
<evidence type="ECO:0000256" key="1">
    <source>
        <dbReference type="ARBA" id="ARBA00001974"/>
    </source>
</evidence>
<evidence type="ECO:0000256" key="4">
    <source>
        <dbReference type="ARBA" id="ARBA00022692"/>
    </source>
</evidence>
<keyword evidence="3" id="KW-0285">Flavoprotein</keyword>
<dbReference type="SFLD" id="SFLDG01168">
    <property type="entry name" value="Ferric_reductase_subgroup_(FRE"/>
    <property type="match status" value="1"/>
</dbReference>
<keyword evidence="8 13" id="KW-1133">Transmembrane helix</keyword>
<accession>H9ULV8</accession>
<dbReference type="InterPro" id="IPR017938">
    <property type="entry name" value="Riboflavin_synthase-like_b-brl"/>
</dbReference>
<reference evidence="16" key="1">
    <citation type="journal article" date="2013" name="Stand. Genomic Sci.">
        <title>Complete genome sequence of the halophilic bacterium Spirochaeta africana type strain (Z-7692(T)) from the alkaline Lake Magadi in the East African Rift.</title>
        <authorList>
            <person name="Liolos K."/>
            <person name="Abt B."/>
            <person name="Scheuner C."/>
            <person name="Teshima H."/>
            <person name="Held B."/>
            <person name="Lapidus A."/>
            <person name="Nolan M."/>
            <person name="Lucas S."/>
            <person name="Deshpande S."/>
            <person name="Cheng J.F."/>
            <person name="Tapia R."/>
            <person name="Goodwin L.A."/>
            <person name="Pitluck S."/>
            <person name="Pagani I."/>
            <person name="Ivanova N."/>
            <person name="Mavromatis K."/>
            <person name="Mikhailova N."/>
            <person name="Huntemann M."/>
            <person name="Pati A."/>
            <person name="Chen A."/>
            <person name="Palaniappan K."/>
            <person name="Land M."/>
            <person name="Rohde M."/>
            <person name="Tindall B.J."/>
            <person name="Detter J.C."/>
            <person name="Goker M."/>
            <person name="Bristow J."/>
            <person name="Eisen J.A."/>
            <person name="Markowitz V."/>
            <person name="Hugenholtz P."/>
            <person name="Woyke T."/>
            <person name="Klenk H.P."/>
            <person name="Kyrpides N.C."/>
        </authorList>
    </citation>
    <scope>NUCLEOTIDE SEQUENCE</scope>
    <source>
        <strain evidence="16">ATCC 700263 / DSM 8902 / Z-7692</strain>
    </source>
</reference>
<dbReference type="InterPro" id="IPR039261">
    <property type="entry name" value="FNR_nucleotide-bd"/>
</dbReference>
<evidence type="ECO:0000256" key="6">
    <source>
        <dbReference type="ARBA" id="ARBA00022723"/>
    </source>
</evidence>
<dbReference type="PANTHER" id="PTHR47354:SF8">
    <property type="entry name" value="1,2-PHENYLACETYL-COA EPOXIDASE, SUBUNIT E"/>
    <property type="match status" value="1"/>
</dbReference>
<dbReference type="SFLD" id="SFLDS00052">
    <property type="entry name" value="Ferric_Reductase_Domain"/>
    <property type="match status" value="1"/>
</dbReference>
<dbReference type="SUPFAM" id="SSF52343">
    <property type="entry name" value="Ferredoxin reductase-like, C-terminal NADP-linked domain"/>
    <property type="match status" value="1"/>
</dbReference>
<dbReference type="Pfam" id="PF01794">
    <property type="entry name" value="Ferric_reduct"/>
    <property type="match status" value="1"/>
</dbReference>
<evidence type="ECO:0000256" key="10">
    <source>
        <dbReference type="ARBA" id="ARBA00023004"/>
    </source>
</evidence>
<dbReference type="EMBL" id="CP003282">
    <property type="protein sequence ID" value="AFG38501.1"/>
    <property type="molecule type" value="Genomic_DNA"/>
</dbReference>
<evidence type="ECO:0000259" key="14">
    <source>
        <dbReference type="PROSITE" id="PS51384"/>
    </source>
</evidence>
<keyword evidence="4 13" id="KW-0812">Transmembrane</keyword>
<dbReference type="Pfam" id="PF08022">
    <property type="entry name" value="FAD_binding_8"/>
    <property type="match status" value="1"/>
</dbReference>
<organism evidence="15 16">
    <name type="scientific">Spirochaeta africana (strain ATCC 700263 / DSM 8902 / Z-7692)</name>
    <dbReference type="NCBI Taxonomy" id="889378"/>
    <lineage>
        <taxon>Bacteria</taxon>
        <taxon>Pseudomonadati</taxon>
        <taxon>Spirochaetota</taxon>
        <taxon>Spirochaetia</taxon>
        <taxon>Spirochaetales</taxon>
        <taxon>Spirochaetaceae</taxon>
        <taxon>Spirochaeta</taxon>
    </lineage>
</organism>
<dbReference type="eggNOG" id="COG4097">
    <property type="taxonomic scope" value="Bacteria"/>
</dbReference>
<dbReference type="PRINTS" id="PR00410">
    <property type="entry name" value="PHEHYDRXLASE"/>
</dbReference>
<sequence length="425" mass="47575">MRKLTIYTAIAAMLLLPAGVVLYEAGWYFMPTVQGTQLLGLWALVLLLFQFILTARVRLLDRWIGLDQLIHLHRLIGMGVLVTAVLHGALYSIPAAFEGRLTPDMPGDWPIALGSTALLLLLAIGITAMLYRKLGWRYETWKRIHQGAYLLLPLVLLHGFVFGSHLSWHPVLQLQILAGTAVVVWLLLTRGIRFIRRTPMTLRRAEQVTHDTTRLVFDRPQGFRFVPGQFVFLRIRGRTLSEPPHPFTLSGNADADHLEITAKAIGDFTARLPGLQPGDQVSIDGPFGVFHPLPQQDKVLWIAGGIGITPFLAALRSLETRDHPEIVLIWGNKTPADIPYQQELRTLLETDPGIRLMHVFSENSEPEPDFGEVYHGFVTAALLKDAADEDLPRTSICGPPAMRRAVLPLLRDIGIRSIAYERFDL</sequence>
<evidence type="ECO:0000256" key="9">
    <source>
        <dbReference type="ARBA" id="ARBA00023002"/>
    </source>
</evidence>
<keyword evidence="5" id="KW-0001">2Fe-2S</keyword>
<evidence type="ECO:0000256" key="8">
    <source>
        <dbReference type="ARBA" id="ARBA00022989"/>
    </source>
</evidence>
<feature type="transmembrane region" description="Helical" evidence="13">
    <location>
        <begin position="174"/>
        <end position="195"/>
    </location>
</feature>
<feature type="transmembrane region" description="Helical" evidence="13">
    <location>
        <begin position="38"/>
        <end position="55"/>
    </location>
</feature>
<evidence type="ECO:0000256" key="5">
    <source>
        <dbReference type="ARBA" id="ARBA00022714"/>
    </source>
</evidence>
<feature type="transmembrane region" description="Helical" evidence="13">
    <location>
        <begin position="147"/>
        <end position="168"/>
    </location>
</feature>
<proteinExistence type="predicted"/>
<dbReference type="GO" id="GO:0046872">
    <property type="term" value="F:metal ion binding"/>
    <property type="evidence" value="ECO:0007669"/>
    <property type="project" value="UniProtKB-KW"/>
</dbReference>
<feature type="domain" description="FAD-binding FR-type" evidence="14">
    <location>
        <begin position="195"/>
        <end position="293"/>
    </location>
</feature>
<dbReference type="GO" id="GO:0051537">
    <property type="term" value="F:2 iron, 2 sulfur cluster binding"/>
    <property type="evidence" value="ECO:0007669"/>
    <property type="project" value="UniProtKB-KW"/>
</dbReference>
<dbReference type="SUPFAM" id="SSF63380">
    <property type="entry name" value="Riboflavin synthase domain-like"/>
    <property type="match status" value="1"/>
</dbReference>
<evidence type="ECO:0000256" key="13">
    <source>
        <dbReference type="SAM" id="Phobius"/>
    </source>
</evidence>
<name>H9ULV8_SPIAZ</name>
<dbReference type="InterPro" id="IPR050415">
    <property type="entry name" value="MRET"/>
</dbReference>
<dbReference type="PATRIC" id="fig|889378.3.peg.2447"/>
<dbReference type="InterPro" id="IPR013130">
    <property type="entry name" value="Fe3_Rdtase_TM_dom"/>
</dbReference>